<dbReference type="EMBL" id="JAUTXU010000009">
    <property type="protein sequence ID" value="KAK3723586.1"/>
    <property type="molecule type" value="Genomic_DNA"/>
</dbReference>
<organism evidence="1 2">
    <name type="scientific">Vermiconidia calcicola</name>
    <dbReference type="NCBI Taxonomy" id="1690605"/>
    <lineage>
        <taxon>Eukaryota</taxon>
        <taxon>Fungi</taxon>
        <taxon>Dikarya</taxon>
        <taxon>Ascomycota</taxon>
        <taxon>Pezizomycotina</taxon>
        <taxon>Dothideomycetes</taxon>
        <taxon>Dothideomycetidae</taxon>
        <taxon>Mycosphaerellales</taxon>
        <taxon>Extremaceae</taxon>
        <taxon>Vermiconidia</taxon>
    </lineage>
</organism>
<accession>A0ACC3NUU8</accession>
<keyword evidence="2" id="KW-1185">Reference proteome</keyword>
<name>A0ACC3NUU8_9PEZI</name>
<evidence type="ECO:0000313" key="1">
    <source>
        <dbReference type="EMBL" id="KAK3723586.1"/>
    </source>
</evidence>
<gene>
    <name evidence="1" type="ORF">LTR37_001838</name>
</gene>
<comment type="caution">
    <text evidence="1">The sequence shown here is derived from an EMBL/GenBank/DDBJ whole genome shotgun (WGS) entry which is preliminary data.</text>
</comment>
<proteinExistence type="predicted"/>
<evidence type="ECO:0000313" key="2">
    <source>
        <dbReference type="Proteomes" id="UP001281147"/>
    </source>
</evidence>
<dbReference type="Proteomes" id="UP001281147">
    <property type="component" value="Unassembled WGS sequence"/>
</dbReference>
<reference evidence="1" key="1">
    <citation type="submission" date="2023-07" db="EMBL/GenBank/DDBJ databases">
        <title>Black Yeasts Isolated from many extreme environments.</title>
        <authorList>
            <person name="Coleine C."/>
            <person name="Stajich J.E."/>
            <person name="Selbmann L."/>
        </authorList>
    </citation>
    <scope>NUCLEOTIDE SEQUENCE</scope>
    <source>
        <strain evidence="1">CCFEE 5714</strain>
    </source>
</reference>
<protein>
    <submittedName>
        <fullName evidence="1">Uncharacterized protein</fullName>
    </submittedName>
</protein>
<sequence>MSWIAEALLHVHNWCHGVAKIKSATPKSDNPLRFGVLGAAEINFVALFDPIFTHPGVTVNAIVARSLSKAQAQIDKYQLKNIKAYGSYVELLDDPDIDAVYIPLPNGLHCEWAIKAMEAGKHVLIEKPIASNAEQARRIREVSEKIGKVALEAFHWRFHPAAHQVKEIVDSGKHGNVISVYAQFYVSAGFLKDDDIRFQYDLGGGACLDLAYVFSGTTYFASDDIRASKFNVLAATPRLASVDKKVDAAMEAIFEVEQPGRPTIVCNVSADIARPKLFGLIPKLWEGTPSLSIELEKARIDFPAFVGPWLNHTITITEKKDDGSLSTTKHTEQCYSGGPQWGEGRGERWWTSYRYQLEAFAEMVRAQEAEKEYAGPTLSLDESVRVMELIDAVYQKADLPRRGL</sequence>